<accession>G0U7M2</accession>
<keyword evidence="2" id="KW-0472">Membrane</keyword>
<dbReference type="EMBL" id="HE573026">
    <property type="protein sequence ID" value="CCC51880.1"/>
    <property type="molecule type" value="Genomic_DNA"/>
</dbReference>
<organism evidence="3">
    <name type="scientific">Trypanosoma vivax (strain Y486)</name>
    <dbReference type="NCBI Taxonomy" id="1055687"/>
    <lineage>
        <taxon>Eukaryota</taxon>
        <taxon>Discoba</taxon>
        <taxon>Euglenozoa</taxon>
        <taxon>Kinetoplastea</taxon>
        <taxon>Metakinetoplastina</taxon>
        <taxon>Trypanosomatida</taxon>
        <taxon>Trypanosomatidae</taxon>
        <taxon>Trypanosoma</taxon>
        <taxon>Duttonella</taxon>
    </lineage>
</organism>
<evidence type="ECO:0000256" key="1">
    <source>
        <dbReference type="SAM" id="MobiDB-lite"/>
    </source>
</evidence>
<proteinExistence type="predicted"/>
<feature type="transmembrane region" description="Helical" evidence="2">
    <location>
        <begin position="71"/>
        <end position="96"/>
    </location>
</feature>
<dbReference type="AlphaFoldDB" id="G0U7M2"/>
<feature type="compositionally biased region" description="Basic and acidic residues" evidence="1">
    <location>
        <begin position="16"/>
        <end position="26"/>
    </location>
</feature>
<evidence type="ECO:0000313" key="3">
    <source>
        <dbReference type="EMBL" id="CCC51880.1"/>
    </source>
</evidence>
<protein>
    <recommendedName>
        <fullName evidence="4">Transmembrane protein</fullName>
    </recommendedName>
</protein>
<dbReference type="VEuPathDB" id="TriTrypDB:TvY486_1009250"/>
<feature type="region of interest" description="Disordered" evidence="1">
    <location>
        <begin position="1"/>
        <end position="26"/>
    </location>
</feature>
<gene>
    <name evidence="3" type="ORF">TVY486_1009250</name>
</gene>
<name>G0U7M2_TRYVY</name>
<reference evidence="3" key="1">
    <citation type="journal article" date="2012" name="Proc. Natl. Acad. Sci. U.S.A.">
        <title>Antigenic diversity is generated by distinct evolutionary mechanisms in African trypanosome species.</title>
        <authorList>
            <person name="Jackson A.P."/>
            <person name="Berry A."/>
            <person name="Aslett M."/>
            <person name="Allison H.C."/>
            <person name="Burton P."/>
            <person name="Vavrova-Anderson J."/>
            <person name="Brown R."/>
            <person name="Browne H."/>
            <person name="Corton N."/>
            <person name="Hauser H."/>
            <person name="Gamble J."/>
            <person name="Gilderthorp R."/>
            <person name="Marcello L."/>
            <person name="McQuillan J."/>
            <person name="Otto T.D."/>
            <person name="Quail M.A."/>
            <person name="Sanders M.J."/>
            <person name="van Tonder A."/>
            <person name="Ginger M.L."/>
            <person name="Field M.C."/>
            <person name="Barry J.D."/>
            <person name="Hertz-Fowler C."/>
            <person name="Berriman M."/>
        </authorList>
    </citation>
    <scope>NUCLEOTIDE SEQUENCE</scope>
    <source>
        <strain evidence="3">Y486</strain>
    </source>
</reference>
<keyword evidence="2" id="KW-0812">Transmembrane</keyword>
<sequence length="105" mass="11581">MMGPRENRIKNISNENDQKEVGKGGKSDILRLVGEGWGEGETAGSSVNLMTKRCRRAVFIAGRHTFSLPPFLFSSSLFSLSVLMVLFPSLSACFHLHTSMISISY</sequence>
<evidence type="ECO:0000256" key="2">
    <source>
        <dbReference type="SAM" id="Phobius"/>
    </source>
</evidence>
<keyword evidence="2" id="KW-1133">Transmembrane helix</keyword>
<evidence type="ECO:0008006" key="4">
    <source>
        <dbReference type="Google" id="ProtNLM"/>
    </source>
</evidence>